<dbReference type="PROSITE" id="PS50893">
    <property type="entry name" value="ABC_TRANSPORTER_2"/>
    <property type="match status" value="1"/>
</dbReference>
<dbReference type="PANTHER" id="PTHR24220:SF86">
    <property type="entry name" value="ABC TRANSPORTER ABCH.1"/>
    <property type="match status" value="1"/>
</dbReference>
<dbReference type="Pfam" id="PF00005">
    <property type="entry name" value="ABC_tran"/>
    <property type="match status" value="1"/>
</dbReference>
<evidence type="ECO:0000256" key="3">
    <source>
        <dbReference type="ARBA" id="ARBA00022840"/>
    </source>
</evidence>
<evidence type="ECO:0000259" key="4">
    <source>
        <dbReference type="PROSITE" id="PS50893"/>
    </source>
</evidence>
<dbReference type="InterPro" id="IPR017911">
    <property type="entry name" value="MacB-like_ATP-bd"/>
</dbReference>
<dbReference type="SUPFAM" id="SSF52540">
    <property type="entry name" value="P-loop containing nucleoside triphosphate hydrolases"/>
    <property type="match status" value="1"/>
</dbReference>
<dbReference type="PANTHER" id="PTHR24220">
    <property type="entry name" value="IMPORT ATP-BINDING PROTEIN"/>
    <property type="match status" value="1"/>
</dbReference>
<protein>
    <submittedName>
        <fullName evidence="5">ABC transporter ATP-binding protein</fullName>
    </submittedName>
</protein>
<dbReference type="FunFam" id="3.40.50.300:FF:000032">
    <property type="entry name" value="Export ABC transporter ATP-binding protein"/>
    <property type="match status" value="1"/>
</dbReference>
<dbReference type="GO" id="GO:0005886">
    <property type="term" value="C:plasma membrane"/>
    <property type="evidence" value="ECO:0007669"/>
    <property type="project" value="TreeGrafter"/>
</dbReference>
<dbReference type="InterPro" id="IPR003439">
    <property type="entry name" value="ABC_transporter-like_ATP-bd"/>
</dbReference>
<name>A0A7J3ZII7_9CREN</name>
<accession>A0A7J3ZII7</accession>
<evidence type="ECO:0000256" key="1">
    <source>
        <dbReference type="ARBA" id="ARBA00022448"/>
    </source>
</evidence>
<dbReference type="GO" id="GO:0016887">
    <property type="term" value="F:ATP hydrolysis activity"/>
    <property type="evidence" value="ECO:0007669"/>
    <property type="project" value="InterPro"/>
</dbReference>
<dbReference type="Gene3D" id="3.40.50.300">
    <property type="entry name" value="P-loop containing nucleotide triphosphate hydrolases"/>
    <property type="match status" value="1"/>
</dbReference>
<dbReference type="EMBL" id="DRZC01000005">
    <property type="protein sequence ID" value="HHQ79859.1"/>
    <property type="molecule type" value="Genomic_DNA"/>
</dbReference>
<dbReference type="GO" id="GO:0022857">
    <property type="term" value="F:transmembrane transporter activity"/>
    <property type="evidence" value="ECO:0007669"/>
    <property type="project" value="TreeGrafter"/>
</dbReference>
<dbReference type="InterPro" id="IPR015854">
    <property type="entry name" value="ABC_transpr_LolD-like"/>
</dbReference>
<evidence type="ECO:0000313" key="5">
    <source>
        <dbReference type="EMBL" id="HHQ79859.1"/>
    </source>
</evidence>
<evidence type="ECO:0000256" key="2">
    <source>
        <dbReference type="ARBA" id="ARBA00022741"/>
    </source>
</evidence>
<dbReference type="InterPro" id="IPR027417">
    <property type="entry name" value="P-loop_NTPase"/>
</dbReference>
<sequence length="224" mass="25113">MVELEGVWKVYRMGKLEYPALKGVTLTVRRGEMLAIMGPSGSGKSTLLNIIGALDRPTRGRVVVDGEELSKLDDYALARFRRRTVGFVFQTFNLIPRLTALENVEVPMVAEGLSREERRKRALELLRLVGLEDKYANRPNELSGGEQQRVAIARALANNPKLILADEPTGNLDVRNKLAIMQLLGELNRQRGVTIIVVTHDPEIARRCERVVYLRDGRIEGEGL</sequence>
<dbReference type="CDD" id="cd03255">
    <property type="entry name" value="ABC_MJ0796_LolCDE_FtsE"/>
    <property type="match status" value="1"/>
</dbReference>
<proteinExistence type="predicted"/>
<keyword evidence="3 5" id="KW-0067">ATP-binding</keyword>
<dbReference type="SMART" id="SM00382">
    <property type="entry name" value="AAA"/>
    <property type="match status" value="1"/>
</dbReference>
<gene>
    <name evidence="5" type="ORF">ENM78_00105</name>
</gene>
<feature type="domain" description="ABC transporter" evidence="4">
    <location>
        <begin position="2"/>
        <end position="224"/>
    </location>
</feature>
<reference evidence="5" key="1">
    <citation type="journal article" date="2020" name="mSystems">
        <title>Genome- and Community-Level Interaction Insights into Carbon Utilization and Element Cycling Functions of Hydrothermarchaeota in Hydrothermal Sediment.</title>
        <authorList>
            <person name="Zhou Z."/>
            <person name="Liu Y."/>
            <person name="Xu W."/>
            <person name="Pan J."/>
            <person name="Luo Z.H."/>
            <person name="Li M."/>
        </authorList>
    </citation>
    <scope>NUCLEOTIDE SEQUENCE [LARGE SCALE GENOMIC DNA]</scope>
    <source>
        <strain evidence="5">SpSt-1116</strain>
    </source>
</reference>
<dbReference type="AlphaFoldDB" id="A0A7J3ZII7"/>
<comment type="caution">
    <text evidence="5">The sequence shown here is derived from an EMBL/GenBank/DDBJ whole genome shotgun (WGS) entry which is preliminary data.</text>
</comment>
<dbReference type="GO" id="GO:0098796">
    <property type="term" value="C:membrane protein complex"/>
    <property type="evidence" value="ECO:0007669"/>
    <property type="project" value="UniProtKB-ARBA"/>
</dbReference>
<organism evidence="5">
    <name type="scientific">Fervidicoccus fontis</name>
    <dbReference type="NCBI Taxonomy" id="683846"/>
    <lineage>
        <taxon>Archaea</taxon>
        <taxon>Thermoproteota</taxon>
        <taxon>Thermoprotei</taxon>
        <taxon>Fervidicoccales</taxon>
        <taxon>Fervidicoccaceae</taxon>
        <taxon>Fervidicoccus</taxon>
    </lineage>
</organism>
<dbReference type="PROSITE" id="PS00211">
    <property type="entry name" value="ABC_TRANSPORTER_1"/>
    <property type="match status" value="1"/>
</dbReference>
<keyword evidence="1" id="KW-0813">Transport</keyword>
<dbReference type="InterPro" id="IPR003593">
    <property type="entry name" value="AAA+_ATPase"/>
</dbReference>
<keyword evidence="2" id="KW-0547">Nucleotide-binding</keyword>
<dbReference type="InterPro" id="IPR017871">
    <property type="entry name" value="ABC_transporter-like_CS"/>
</dbReference>
<dbReference type="GO" id="GO:0005524">
    <property type="term" value="F:ATP binding"/>
    <property type="evidence" value="ECO:0007669"/>
    <property type="project" value="UniProtKB-KW"/>
</dbReference>